<dbReference type="PANTHER" id="PTHR34599">
    <property type="entry name" value="PEROXIDASE-RELATED"/>
    <property type="match status" value="1"/>
</dbReference>
<accession>A0A7Y6IN24</accession>
<name>A0A7Y6IN24_9ACTN</name>
<evidence type="ECO:0000259" key="3">
    <source>
        <dbReference type="Pfam" id="PF22778"/>
    </source>
</evidence>
<dbReference type="EMBL" id="JABWGO010000002">
    <property type="protein sequence ID" value="NUW41294.1"/>
    <property type="molecule type" value="Genomic_DNA"/>
</dbReference>
<keyword evidence="1" id="KW-0732">Signal</keyword>
<dbReference type="PANTHER" id="PTHR34599:SF2">
    <property type="entry name" value="TRAF-TYPE DOMAIN-CONTAINING PROTEIN"/>
    <property type="match status" value="1"/>
</dbReference>
<dbReference type="InterPro" id="IPR052559">
    <property type="entry name" value="V-haloperoxidase"/>
</dbReference>
<organism evidence="4 5">
    <name type="scientific">Nonomuraea rhodomycinica</name>
    <dbReference type="NCBI Taxonomy" id="1712872"/>
    <lineage>
        <taxon>Bacteria</taxon>
        <taxon>Bacillati</taxon>
        <taxon>Actinomycetota</taxon>
        <taxon>Actinomycetes</taxon>
        <taxon>Streptosporangiales</taxon>
        <taxon>Streptosporangiaceae</taxon>
        <taxon>Nonomuraea</taxon>
    </lineage>
</organism>
<comment type="caution">
    <text evidence="4">The sequence shown here is derived from an EMBL/GenBank/DDBJ whole genome shotgun (WGS) entry which is preliminary data.</text>
</comment>
<dbReference type="Pfam" id="PF21167">
    <property type="entry name" value="DUF6851"/>
    <property type="match status" value="1"/>
</dbReference>
<dbReference type="InterPro" id="IPR036938">
    <property type="entry name" value="PAP2/HPO_sf"/>
</dbReference>
<dbReference type="InterPro" id="IPR049283">
    <property type="entry name" value="DUF6851"/>
</dbReference>
<dbReference type="RefSeq" id="WP_175600812.1">
    <property type="nucleotide sequence ID" value="NZ_JABWGO010000002.1"/>
</dbReference>
<dbReference type="GO" id="GO:0004601">
    <property type="term" value="F:peroxidase activity"/>
    <property type="evidence" value="ECO:0007669"/>
    <property type="project" value="UniProtKB-KW"/>
</dbReference>
<feature type="chain" id="PRO_5031316288" evidence="1">
    <location>
        <begin position="30"/>
        <end position="487"/>
    </location>
</feature>
<dbReference type="InterPro" id="IPR055161">
    <property type="entry name" value="NapH1-like_2nd"/>
</dbReference>
<dbReference type="Pfam" id="PF22778">
    <property type="entry name" value="VCPO_2nd"/>
    <property type="match status" value="1"/>
</dbReference>
<dbReference type="SUPFAM" id="SSF48317">
    <property type="entry name" value="Acid phosphatase/Vanadium-dependent haloperoxidase"/>
    <property type="match status" value="1"/>
</dbReference>
<keyword evidence="5" id="KW-1185">Reference proteome</keyword>
<feature type="domain" description="DUF6851" evidence="2">
    <location>
        <begin position="75"/>
        <end position="209"/>
    </location>
</feature>
<dbReference type="Gene3D" id="1.10.606.20">
    <property type="match status" value="1"/>
</dbReference>
<gene>
    <name evidence="4" type="ORF">HT134_14260</name>
</gene>
<evidence type="ECO:0000259" key="2">
    <source>
        <dbReference type="Pfam" id="PF21167"/>
    </source>
</evidence>
<evidence type="ECO:0000313" key="5">
    <source>
        <dbReference type="Proteomes" id="UP000546126"/>
    </source>
</evidence>
<sequence length="487" mass="51071">MPERTSLRALALTVAATATLLLPVAPAHPAPGSSASAEARAGTGRNVVVRWNEAVLAAVRTGTLGPPQAARALAVVHTCAYDAWAAYDAVAVGTRLGGSLRRPEPERTEANRAEAVSYAAHQAAADLYPAQRPAFDALMTELGYDPADTSSQPARTGLAACTAVLEHRHADGSNQLGGYADTTGYAPVNAPMVVADPLTSVNDPSRWQPLTYRNKAGALVTPPFLAPHWGGVASFSGRARDLADGVPAPAANGTTAFRAQAAEIVAGTAALTDRQKAIAEYWADGPNSETPPGHWCLFAQQVSARDGHGLDEDVKMFFALANSVMDAGIAAWEVKRDHDSVRPITAVRYLYRGQRIPTWGGRVIDGATWVPYQVPTFPTPPFAEYVSGHSTFSGAAAEVLRSFTGGDAFGGEAVIAKGSSQVEPGVTPAADVTLRWHTFSEAADQAGLSRRYGGIHFRAGDLQGRALGRAVGAAAWQRAQAYWSGQG</sequence>
<evidence type="ECO:0000256" key="1">
    <source>
        <dbReference type="SAM" id="SignalP"/>
    </source>
</evidence>
<dbReference type="CDD" id="cd03398">
    <property type="entry name" value="PAP2_haloperoxidase"/>
    <property type="match status" value="1"/>
</dbReference>
<proteinExistence type="predicted"/>
<dbReference type="AlphaFoldDB" id="A0A7Y6IN24"/>
<reference evidence="4 5" key="1">
    <citation type="submission" date="2020-06" db="EMBL/GenBank/DDBJ databases">
        <authorList>
            <person name="Chanama M."/>
        </authorList>
    </citation>
    <scope>NUCLEOTIDE SEQUENCE [LARGE SCALE GENOMIC DNA]</scope>
    <source>
        <strain evidence="4 5">TBRC6557</strain>
    </source>
</reference>
<evidence type="ECO:0000313" key="4">
    <source>
        <dbReference type="EMBL" id="NUW41294.1"/>
    </source>
</evidence>
<feature type="domain" description="Vanadium-dependent haloperoxidase NapH1-like second helical-bundle" evidence="3">
    <location>
        <begin position="316"/>
        <end position="481"/>
    </location>
</feature>
<keyword evidence="4" id="KW-0575">Peroxidase</keyword>
<protein>
    <submittedName>
        <fullName evidence="4">Vanadium-dependent haloperoxidase</fullName>
    </submittedName>
</protein>
<feature type="signal peptide" evidence="1">
    <location>
        <begin position="1"/>
        <end position="29"/>
    </location>
</feature>
<keyword evidence="4" id="KW-0560">Oxidoreductase</keyword>
<dbReference type="Proteomes" id="UP000546126">
    <property type="component" value="Unassembled WGS sequence"/>
</dbReference>